<dbReference type="PANTHER" id="PTHR44269:SF1">
    <property type="entry name" value="DEHYDROGENASE_REDUCTASE SDR FAMILY MEMBER 7"/>
    <property type="match status" value="1"/>
</dbReference>
<reference evidence="2" key="1">
    <citation type="submission" date="2025-08" db="UniProtKB">
        <authorList>
            <consortium name="RefSeq"/>
        </authorList>
    </citation>
    <scope>IDENTIFICATION</scope>
    <source>
        <tissue evidence="2">Tentacle</tissue>
    </source>
</reference>
<dbReference type="InParanoid" id="A0A6P8I768"/>
<dbReference type="Proteomes" id="UP000515163">
    <property type="component" value="Unplaced"/>
</dbReference>
<dbReference type="InterPro" id="IPR053011">
    <property type="entry name" value="SDR_family_member_7"/>
</dbReference>
<dbReference type="PANTHER" id="PTHR44269">
    <property type="entry name" value="DEHYDROGENASE/REDUCTASE SDR FAMILY MEMBER 7-RELATED"/>
    <property type="match status" value="1"/>
</dbReference>
<dbReference type="OrthoDB" id="47007at2759"/>
<name>A0A6P8I768_ACTTE</name>
<gene>
    <name evidence="2" type="primary">LOC116299333</name>
</gene>
<sequence length="92" mass="10504">EVSNRNIKIVTVLPGPIATNIRIHSLRDTSDPDAPKVDLKQSKPMSAERCSYLMTVAMVNNVKEAWICNSPNLKQFYLAQYMPSLYEWLYEG</sequence>
<evidence type="ECO:0000313" key="1">
    <source>
        <dbReference type="Proteomes" id="UP000515163"/>
    </source>
</evidence>
<dbReference type="KEGG" id="aten:116299333"/>
<organism evidence="1 2">
    <name type="scientific">Actinia tenebrosa</name>
    <name type="common">Australian red waratah sea anemone</name>
    <dbReference type="NCBI Taxonomy" id="6105"/>
    <lineage>
        <taxon>Eukaryota</taxon>
        <taxon>Metazoa</taxon>
        <taxon>Cnidaria</taxon>
        <taxon>Anthozoa</taxon>
        <taxon>Hexacorallia</taxon>
        <taxon>Actiniaria</taxon>
        <taxon>Actiniidae</taxon>
        <taxon>Actinia</taxon>
    </lineage>
</organism>
<protein>
    <submittedName>
        <fullName evidence="2">Dehydrogenase/reductase SDR family member 7-like</fullName>
    </submittedName>
</protein>
<dbReference type="RefSeq" id="XP_031563833.1">
    <property type="nucleotide sequence ID" value="XM_031707973.1"/>
</dbReference>
<dbReference type="AlphaFoldDB" id="A0A6P8I768"/>
<keyword evidence="1" id="KW-1185">Reference proteome</keyword>
<evidence type="ECO:0000313" key="2">
    <source>
        <dbReference type="RefSeq" id="XP_031563833.1"/>
    </source>
</evidence>
<feature type="unsure residue" description="E or Q" evidence="2">
    <location>
        <position position="91"/>
    </location>
</feature>
<feature type="non-terminal residue" evidence="2">
    <location>
        <position position="1"/>
    </location>
</feature>
<proteinExistence type="predicted"/>
<accession>A0A6P8I768</accession>